<dbReference type="GO" id="GO:0015528">
    <property type="term" value="F:lactose:proton symporter activity"/>
    <property type="evidence" value="ECO:0007669"/>
    <property type="project" value="TreeGrafter"/>
</dbReference>
<dbReference type="OrthoDB" id="7065110at2"/>
<feature type="transmembrane region" description="Helical" evidence="10">
    <location>
        <begin position="354"/>
        <end position="374"/>
    </location>
</feature>
<evidence type="ECO:0000256" key="7">
    <source>
        <dbReference type="ARBA" id="ARBA00022692"/>
    </source>
</evidence>
<dbReference type="Proteomes" id="UP000019028">
    <property type="component" value="Chromosome"/>
</dbReference>
<feature type="transmembrane region" description="Helical" evidence="10">
    <location>
        <begin position="173"/>
        <end position="191"/>
    </location>
</feature>
<keyword evidence="13" id="KW-1185">Reference proteome</keyword>
<gene>
    <name evidence="12" type="primary">lacY</name>
    <name evidence="12" type="ORF">Sant_1144</name>
</gene>
<evidence type="ECO:0000256" key="2">
    <source>
        <dbReference type="ARBA" id="ARBA00008980"/>
    </source>
</evidence>
<evidence type="ECO:0000313" key="13">
    <source>
        <dbReference type="Proteomes" id="UP000019028"/>
    </source>
</evidence>
<evidence type="ECO:0000256" key="6">
    <source>
        <dbReference type="ARBA" id="ARBA00022597"/>
    </source>
</evidence>
<dbReference type="Pfam" id="PF01306">
    <property type="entry name" value="LacY_symp"/>
    <property type="match status" value="1"/>
</dbReference>
<feature type="transmembrane region" description="Helical" evidence="10">
    <location>
        <begin position="14"/>
        <end position="39"/>
    </location>
</feature>
<dbReference type="HOGENOM" id="CLU_055585_0_0_6"/>
<feature type="transmembrane region" description="Helical" evidence="10">
    <location>
        <begin position="81"/>
        <end position="100"/>
    </location>
</feature>
<dbReference type="InterPro" id="IPR018457">
    <property type="entry name" value="LacY/RafB_perm_fam_CS"/>
</dbReference>
<sequence length="423" mass="46965">MKTAMLTTREKHNFIYFMLFFFFYYFIMSAYFPFFPIWLADVNHLSKTETGMVFSSISFFAIVFQPLFGLISDKLGLRKHLLWSITIGLILFAPFFIFVLSPLLQFNIYAGALAGGLYLGFVFSSGSGAVEAFIERVSRANHFEYGRVRVSGCVGWAICASLTGILFSIDPNITFWIASGFAVILALLLFLSRPEGNRNAQVLDQLGANRRAFSLKMAAELLVMPRFWAFIVYVIGVASIYDVFDQQFANFFKGFFASPQQGTEIFGFVTTGGELLNGLIMFFTPAIINRIGSKNALLVAGLIMSVRILGSSFATSGVEVIILKTLHMFELPFLLVGAFKYISSVFDPRLSATLFLIGFNLSKQLSGVVLSTWVGRMYDQVGFHQAYLVLGLITLSFTLISAFLLTGRHKALAAPATQTGKII</sequence>
<feature type="domain" description="Major facilitator superfamily (MFS) profile" evidence="11">
    <location>
        <begin position="13"/>
        <end position="409"/>
    </location>
</feature>
<keyword evidence="8 10" id="KW-1133">Transmembrane helix</keyword>
<dbReference type="PATRIC" id="fig|1239307.3.peg.1225"/>
<proteinExistence type="inferred from homology"/>
<comment type="similarity">
    <text evidence="2">Belongs to the major facilitator superfamily. Oligosaccharide:H(+) symporter (OHS) (TC 2.A.1.5) family.</text>
</comment>
<dbReference type="InterPro" id="IPR000576">
    <property type="entry name" value="LacY/RafB_perm_fam"/>
</dbReference>
<evidence type="ECO:0000256" key="3">
    <source>
        <dbReference type="ARBA" id="ARBA00022448"/>
    </source>
</evidence>
<feature type="transmembrane region" description="Helical" evidence="10">
    <location>
        <begin position="51"/>
        <end position="69"/>
    </location>
</feature>
<dbReference type="PRINTS" id="PR00174">
    <property type="entry name" value="LACYSMPORT"/>
</dbReference>
<dbReference type="InterPro" id="IPR020846">
    <property type="entry name" value="MFS_dom"/>
</dbReference>
<dbReference type="PROSITE" id="PS50850">
    <property type="entry name" value="MFS"/>
    <property type="match status" value="1"/>
</dbReference>
<feature type="transmembrane region" description="Helical" evidence="10">
    <location>
        <begin position="221"/>
        <end position="241"/>
    </location>
</feature>
<reference evidence="12 13" key="1">
    <citation type="journal article" date="2014" name="Genome Biol. Evol.">
        <title>Genome degeneration and adaptation in a nascent stage of symbiosis.</title>
        <authorList>
            <person name="Oakeson K.F."/>
            <person name="Gil R."/>
            <person name="Clayton A.L."/>
            <person name="Dunn D.M."/>
            <person name="von Niederhausern A.C."/>
            <person name="Hamil C."/>
            <person name="Aoyagi A."/>
            <person name="Duval B."/>
            <person name="Baca A."/>
            <person name="Silva F.J."/>
            <person name="Vallier A."/>
            <person name="Jackson D.G."/>
            <person name="Latorre A."/>
            <person name="Weiss R.B."/>
            <person name="Heddi A."/>
            <person name="Moya A."/>
            <person name="Dale C."/>
        </authorList>
    </citation>
    <scope>NUCLEOTIDE SEQUENCE [LARGE SCALE GENOMIC DNA]</scope>
    <source>
        <strain evidence="12 13">HS1</strain>
    </source>
</reference>
<feature type="transmembrane region" description="Helical" evidence="10">
    <location>
        <begin position="386"/>
        <end position="405"/>
    </location>
</feature>
<dbReference type="GO" id="GO:0005886">
    <property type="term" value="C:plasma membrane"/>
    <property type="evidence" value="ECO:0007669"/>
    <property type="project" value="UniProtKB-SubCell"/>
</dbReference>
<dbReference type="InterPro" id="IPR036259">
    <property type="entry name" value="MFS_trans_sf"/>
</dbReference>
<dbReference type="RefSeq" id="WP_025421344.1">
    <property type="nucleotide sequence ID" value="NZ_CP006569.1"/>
</dbReference>
<dbReference type="SUPFAM" id="SSF103473">
    <property type="entry name" value="MFS general substrate transporter"/>
    <property type="match status" value="1"/>
</dbReference>
<dbReference type="PANTHER" id="PTHR23522">
    <property type="entry name" value="BLL5896 PROTEIN"/>
    <property type="match status" value="1"/>
</dbReference>
<dbReference type="Gene3D" id="1.20.1250.20">
    <property type="entry name" value="MFS general substrate transporter like domains"/>
    <property type="match status" value="2"/>
</dbReference>
<keyword evidence="5" id="KW-0997">Cell inner membrane</keyword>
<dbReference type="AlphaFoldDB" id="W0HVI5"/>
<feature type="transmembrane region" description="Helical" evidence="10">
    <location>
        <begin position="296"/>
        <end position="315"/>
    </location>
</feature>
<accession>W0HVI5</accession>
<keyword evidence="9 10" id="KW-0472">Membrane</keyword>
<dbReference type="PROSITE" id="PS00897">
    <property type="entry name" value="LACY_2"/>
    <property type="match status" value="1"/>
</dbReference>
<keyword evidence="3" id="KW-0813">Transport</keyword>
<feature type="transmembrane region" description="Helical" evidence="10">
    <location>
        <begin position="106"/>
        <end position="134"/>
    </location>
</feature>
<evidence type="ECO:0000256" key="4">
    <source>
        <dbReference type="ARBA" id="ARBA00022475"/>
    </source>
</evidence>
<feature type="transmembrane region" description="Helical" evidence="10">
    <location>
        <begin position="265"/>
        <end position="284"/>
    </location>
</feature>
<dbReference type="GO" id="GO:0030395">
    <property type="term" value="F:lactose binding"/>
    <property type="evidence" value="ECO:0007669"/>
    <property type="project" value="TreeGrafter"/>
</dbReference>
<dbReference type="NCBIfam" id="TIGR00882">
    <property type="entry name" value="2A0105"/>
    <property type="match status" value="1"/>
</dbReference>
<evidence type="ECO:0000256" key="1">
    <source>
        <dbReference type="ARBA" id="ARBA00004429"/>
    </source>
</evidence>
<feature type="transmembrane region" description="Helical" evidence="10">
    <location>
        <begin position="321"/>
        <end position="342"/>
    </location>
</feature>
<organism evidence="12 13">
    <name type="scientific">Sodalis praecaptivus</name>
    <dbReference type="NCBI Taxonomy" id="1239307"/>
    <lineage>
        <taxon>Bacteria</taxon>
        <taxon>Pseudomonadati</taxon>
        <taxon>Pseudomonadota</taxon>
        <taxon>Gammaproteobacteria</taxon>
        <taxon>Enterobacterales</taxon>
        <taxon>Bruguierivoracaceae</taxon>
        <taxon>Sodalis</taxon>
    </lineage>
</organism>
<comment type="subcellular location">
    <subcellularLocation>
        <location evidence="1">Cell inner membrane</location>
        <topology evidence="1">Multi-pass membrane protein</topology>
    </subcellularLocation>
</comment>
<protein>
    <submittedName>
        <fullName evidence="12">Lactose permease</fullName>
    </submittedName>
</protein>
<name>W0HVI5_9GAMM</name>
<keyword evidence="4" id="KW-1003">Cell membrane</keyword>
<dbReference type="PANTHER" id="PTHR23522:SF10">
    <property type="entry name" value="3-PHENYLPROPIONIC ACID TRANSPORTER-RELATED"/>
    <property type="match status" value="1"/>
</dbReference>
<dbReference type="PROSITE" id="PS00896">
    <property type="entry name" value="LACY_1"/>
    <property type="match status" value="1"/>
</dbReference>
<evidence type="ECO:0000256" key="5">
    <source>
        <dbReference type="ARBA" id="ARBA00022519"/>
    </source>
</evidence>
<evidence type="ECO:0000259" key="11">
    <source>
        <dbReference type="PROSITE" id="PS50850"/>
    </source>
</evidence>
<evidence type="ECO:0000313" key="12">
    <source>
        <dbReference type="EMBL" id="AHF76215.1"/>
    </source>
</evidence>
<evidence type="ECO:0000256" key="9">
    <source>
        <dbReference type="ARBA" id="ARBA00023136"/>
    </source>
</evidence>
<evidence type="ECO:0000256" key="8">
    <source>
        <dbReference type="ARBA" id="ARBA00022989"/>
    </source>
</evidence>
<dbReference type="CDD" id="cd06172">
    <property type="entry name" value="MFS_LacY"/>
    <property type="match status" value="1"/>
</dbReference>
<dbReference type="EMBL" id="CP006569">
    <property type="protein sequence ID" value="AHF76215.1"/>
    <property type="molecule type" value="Genomic_DNA"/>
</dbReference>
<keyword evidence="7 10" id="KW-0812">Transmembrane</keyword>
<evidence type="ECO:0000256" key="10">
    <source>
        <dbReference type="SAM" id="Phobius"/>
    </source>
</evidence>
<keyword evidence="6" id="KW-0762">Sugar transport</keyword>
<feature type="transmembrane region" description="Helical" evidence="10">
    <location>
        <begin position="146"/>
        <end position="167"/>
    </location>
</feature>
<dbReference type="NCBIfam" id="NF007077">
    <property type="entry name" value="PRK09528.1"/>
    <property type="match status" value="1"/>
</dbReference>
<dbReference type="KEGG" id="sod:Sant_1144"/>